<dbReference type="InterPro" id="IPR001828">
    <property type="entry name" value="ANF_lig-bd_rcpt"/>
</dbReference>
<reference evidence="7" key="1">
    <citation type="submission" date="2023-10" db="EMBL/GenBank/DDBJ databases">
        <authorList>
            <person name="Chen Y."/>
            <person name="Shah S."/>
            <person name="Dougan E. K."/>
            <person name="Thang M."/>
            <person name="Chan C."/>
        </authorList>
    </citation>
    <scope>NUCLEOTIDE SEQUENCE [LARGE SCALE GENOMIC DNA]</scope>
</reference>
<dbReference type="Gene3D" id="3.40.50.2300">
    <property type="match status" value="2"/>
</dbReference>
<dbReference type="PANTHER" id="PTHR46967">
    <property type="entry name" value="INSULIN-LIKE GROWTH FACTOR BINDING PROTEIN,N-TERMINAL"/>
    <property type="match status" value="1"/>
</dbReference>
<dbReference type="InterPro" id="IPR028082">
    <property type="entry name" value="Peripla_BP_I"/>
</dbReference>
<organism evidence="7 8">
    <name type="scientific">Prorocentrum cordatum</name>
    <dbReference type="NCBI Taxonomy" id="2364126"/>
    <lineage>
        <taxon>Eukaryota</taxon>
        <taxon>Sar</taxon>
        <taxon>Alveolata</taxon>
        <taxon>Dinophyceae</taxon>
        <taxon>Prorocentrales</taxon>
        <taxon>Prorocentraceae</taxon>
        <taxon>Prorocentrum</taxon>
    </lineage>
</organism>
<keyword evidence="8" id="KW-1185">Reference proteome</keyword>
<protein>
    <recommendedName>
        <fullName evidence="9">Receptor ligand binding region domain-containing protein</fullName>
    </recommendedName>
</protein>
<dbReference type="Gene3D" id="2.10.50.10">
    <property type="entry name" value="Tumor Necrosis Factor Receptor, subunit A, domain 2"/>
    <property type="match status" value="3"/>
</dbReference>
<evidence type="ECO:0000259" key="5">
    <source>
        <dbReference type="Pfam" id="PF01094"/>
    </source>
</evidence>
<dbReference type="Proteomes" id="UP001189429">
    <property type="component" value="Unassembled WGS sequence"/>
</dbReference>
<dbReference type="InterPro" id="IPR009030">
    <property type="entry name" value="Growth_fac_rcpt_cys_sf"/>
</dbReference>
<feature type="domain" description="Receptor ligand binding region" evidence="5">
    <location>
        <begin position="12"/>
        <end position="324"/>
    </location>
</feature>
<accession>A0ABN9RD40</accession>
<dbReference type="PANTHER" id="PTHR46967:SF1">
    <property type="entry name" value="KERATIN-ASSOCIATED PROTEIN 16-1-LIKE"/>
    <property type="match status" value="1"/>
</dbReference>
<evidence type="ECO:0000256" key="1">
    <source>
        <dbReference type="ARBA" id="ARBA00004370"/>
    </source>
</evidence>
<dbReference type="Pfam" id="PF01094">
    <property type="entry name" value="ANF_receptor"/>
    <property type="match status" value="1"/>
</dbReference>
<comment type="caution">
    <text evidence="7">The sequence shown here is derived from an EMBL/GenBank/DDBJ whole genome shotgun (WGS) entry which is preliminary data.</text>
</comment>
<comment type="subcellular location">
    <subcellularLocation>
        <location evidence="1">Membrane</location>
    </subcellularLocation>
</comment>
<keyword evidence="4" id="KW-0472">Membrane</keyword>
<evidence type="ECO:0008006" key="9">
    <source>
        <dbReference type="Google" id="ProtNLM"/>
    </source>
</evidence>
<evidence type="ECO:0000313" key="7">
    <source>
        <dbReference type="EMBL" id="CAK0816913.1"/>
    </source>
</evidence>
<dbReference type="SMART" id="SM01411">
    <property type="entry name" value="Ephrin_rec_like"/>
    <property type="match status" value="2"/>
</dbReference>
<evidence type="ECO:0000259" key="6">
    <source>
        <dbReference type="Pfam" id="PF07699"/>
    </source>
</evidence>
<evidence type="ECO:0000256" key="4">
    <source>
        <dbReference type="ARBA" id="ARBA00023136"/>
    </source>
</evidence>
<gene>
    <name evidence="7" type="ORF">PCOR1329_LOCUS19677</name>
</gene>
<evidence type="ECO:0000256" key="2">
    <source>
        <dbReference type="ARBA" id="ARBA00022692"/>
    </source>
</evidence>
<evidence type="ECO:0000256" key="3">
    <source>
        <dbReference type="ARBA" id="ARBA00022989"/>
    </source>
</evidence>
<dbReference type="Pfam" id="PF07699">
    <property type="entry name" value="Ephrin_rec_like"/>
    <property type="match status" value="1"/>
</dbReference>
<evidence type="ECO:0000313" key="8">
    <source>
        <dbReference type="Proteomes" id="UP001189429"/>
    </source>
</evidence>
<keyword evidence="3" id="KW-1133">Transmembrane helix</keyword>
<sequence length="594" mass="64226">MDHGGDSERAILAGFYFNNMVEKSGFGLHGKPVHGIVGFTTSGSSLAGATAMHAMGIPMVCYSTTSPLFSLRNGGALKYPNFFRVCPGDQNRVRAAARAISEFGYTAVVSLYFSEDYTRSMCNAFASTATSLGMTVVSKELPTTDSNSGAPPNEHAKQRIQEVLTEIHHDPSMPRVIMMCAFGAELPEVLMQAESMGLRRKDHNYVWFHPDDNVLEDLSIALGTFSVTWMADSNRTPLFKEAWDSGGFRADGFEYKLGENICGSSQNESCWDMPKGSDWGEGNGDFFRYVDNRTVTAQNSFDECRIYTQFAYDSIVMYSAAMHKGIVEGVFTKESVTGPLLEQMLKSLVGDITYGECLSNGLLTFNEDQGRNLPYVVKNFYLDSSSGTVKATDVAMVPDQLSDAVVYLVTSDLASCSMDYPGDACFKPGGEGPLFDGGFPLGRAASCTSGAYWYEGECVPAGLGYYVPKMTAGQLLPYMAQTPCPAGSYTNSTGETACTPSIPGYIANENSTSEVECESGTFSDERGAAECTRCLAGDFQEQRGQTHCDRCEVGKYQDAKGSSSCTACREGRTTLHTGSIHASDFGFAAWASST</sequence>
<name>A0ABN9RD40_9DINO</name>
<dbReference type="InterPro" id="IPR011641">
    <property type="entry name" value="Tyr-kin_ephrin_A/B_rcpt-like"/>
</dbReference>
<proteinExistence type="predicted"/>
<keyword evidence="2" id="KW-0812">Transmembrane</keyword>
<feature type="domain" description="Tyrosine-protein kinase ephrin type A/B receptor-like" evidence="6">
    <location>
        <begin position="543"/>
        <end position="584"/>
    </location>
</feature>
<dbReference type="EMBL" id="CAUYUJ010006312">
    <property type="protein sequence ID" value="CAK0816913.1"/>
    <property type="molecule type" value="Genomic_DNA"/>
</dbReference>
<dbReference type="SUPFAM" id="SSF53822">
    <property type="entry name" value="Periplasmic binding protein-like I"/>
    <property type="match status" value="1"/>
</dbReference>
<dbReference type="SUPFAM" id="SSF57184">
    <property type="entry name" value="Growth factor receptor domain"/>
    <property type="match status" value="1"/>
</dbReference>